<dbReference type="SUPFAM" id="SSF46785">
    <property type="entry name" value="Winged helix' DNA-binding domain"/>
    <property type="match status" value="1"/>
</dbReference>
<evidence type="ECO:0000259" key="1">
    <source>
        <dbReference type="Pfam" id="PF13463"/>
    </source>
</evidence>
<dbReference type="Pfam" id="PF13463">
    <property type="entry name" value="HTH_27"/>
    <property type="match status" value="1"/>
</dbReference>
<dbReference type="Proteomes" id="UP000552700">
    <property type="component" value="Unassembled WGS sequence"/>
</dbReference>
<accession>A0A841IUS5</accession>
<evidence type="ECO:0000313" key="2">
    <source>
        <dbReference type="EMBL" id="MBB6122437.1"/>
    </source>
</evidence>
<dbReference type="InterPro" id="IPR036390">
    <property type="entry name" value="WH_DNA-bd_sf"/>
</dbReference>
<dbReference type="RefSeq" id="WP_184076575.1">
    <property type="nucleotide sequence ID" value="NZ_JACIJP010000001.1"/>
</dbReference>
<reference evidence="2 3" key="1">
    <citation type="submission" date="2020-08" db="EMBL/GenBank/DDBJ databases">
        <title>Genomic Encyclopedia of Type Strains, Phase IV (KMG-IV): sequencing the most valuable type-strain genomes for metagenomic binning, comparative biology and taxonomic classification.</title>
        <authorList>
            <person name="Goeker M."/>
        </authorList>
    </citation>
    <scope>NUCLEOTIDE SEQUENCE [LARGE SCALE GENOMIC DNA]</scope>
    <source>
        <strain evidence="2 3">DSM 102255</strain>
    </source>
</reference>
<gene>
    <name evidence="2" type="ORF">FHS92_000144</name>
</gene>
<dbReference type="EMBL" id="JACIJP010000001">
    <property type="protein sequence ID" value="MBB6122437.1"/>
    <property type="molecule type" value="Genomic_DNA"/>
</dbReference>
<dbReference type="Gene3D" id="1.10.10.10">
    <property type="entry name" value="Winged helix-like DNA-binding domain superfamily/Winged helix DNA-binding domain"/>
    <property type="match status" value="1"/>
</dbReference>
<comment type="caution">
    <text evidence="2">The sequence shown here is derived from an EMBL/GenBank/DDBJ whole genome shotgun (WGS) entry which is preliminary data.</text>
</comment>
<organism evidence="2 3">
    <name type="scientific">Sphingobium subterraneum</name>
    <dbReference type="NCBI Taxonomy" id="627688"/>
    <lineage>
        <taxon>Bacteria</taxon>
        <taxon>Pseudomonadati</taxon>
        <taxon>Pseudomonadota</taxon>
        <taxon>Alphaproteobacteria</taxon>
        <taxon>Sphingomonadales</taxon>
        <taxon>Sphingomonadaceae</taxon>
        <taxon>Sphingobium</taxon>
    </lineage>
</organism>
<dbReference type="GO" id="GO:0003700">
    <property type="term" value="F:DNA-binding transcription factor activity"/>
    <property type="evidence" value="ECO:0007669"/>
    <property type="project" value="InterPro"/>
</dbReference>
<dbReference type="InterPro" id="IPR000835">
    <property type="entry name" value="HTH_MarR-typ"/>
</dbReference>
<feature type="domain" description="HTH marR-type" evidence="1">
    <location>
        <begin position="82"/>
        <end position="141"/>
    </location>
</feature>
<proteinExistence type="predicted"/>
<keyword evidence="3" id="KW-1185">Reference proteome</keyword>
<protein>
    <recommendedName>
        <fullName evidence="1">HTH marR-type domain-containing protein</fullName>
    </recommendedName>
</protein>
<dbReference type="InterPro" id="IPR036388">
    <property type="entry name" value="WH-like_DNA-bd_sf"/>
</dbReference>
<dbReference type="AlphaFoldDB" id="A0A841IUS5"/>
<name>A0A841IUS5_9SPHN</name>
<evidence type="ECO:0000313" key="3">
    <source>
        <dbReference type="Proteomes" id="UP000552700"/>
    </source>
</evidence>
<sequence length="152" mass="17077">MSKIPDLISDDPTSPVGHLAQEIRQRPSLLSDIVSHGDDITDAVFAFPSATARDLYQIRRRRDEMFGRELFGEPAWDMMLDLFTARGRGERISVSSLCVAASVPATTALRWISLLTERGIVVRDDDPADRRRVFIDLTPEAFVRMKVFLSGI</sequence>